<name>A0AAV7YD20_9EUKA</name>
<dbReference type="EMBL" id="JANTQA010000070">
    <property type="protein sequence ID" value="KAJ3426435.1"/>
    <property type="molecule type" value="Genomic_DNA"/>
</dbReference>
<evidence type="ECO:0000313" key="2">
    <source>
        <dbReference type="Proteomes" id="UP001146793"/>
    </source>
</evidence>
<gene>
    <name evidence="1" type="ORF">M0812_28891</name>
</gene>
<organism evidence="1 2">
    <name type="scientific">Anaeramoeba flamelloides</name>
    <dbReference type="NCBI Taxonomy" id="1746091"/>
    <lineage>
        <taxon>Eukaryota</taxon>
        <taxon>Metamonada</taxon>
        <taxon>Anaeramoebidae</taxon>
        <taxon>Anaeramoeba</taxon>
    </lineage>
</organism>
<dbReference type="AlphaFoldDB" id="A0AAV7YD20"/>
<accession>A0AAV7YD20</accession>
<reference evidence="1" key="1">
    <citation type="submission" date="2022-08" db="EMBL/GenBank/DDBJ databases">
        <title>Novel sulphate-reducing endosymbionts in the free-living metamonad Anaeramoeba.</title>
        <authorList>
            <person name="Jerlstrom-Hultqvist J."/>
            <person name="Cepicka I."/>
            <person name="Gallot-Lavallee L."/>
            <person name="Salas-Leiva D."/>
            <person name="Curtis B.A."/>
            <person name="Zahonova K."/>
            <person name="Pipaliya S."/>
            <person name="Dacks J."/>
            <person name="Roger A.J."/>
        </authorList>
    </citation>
    <scope>NUCLEOTIDE SEQUENCE</scope>
    <source>
        <strain evidence="1">Busselton2</strain>
    </source>
</reference>
<comment type="caution">
    <text evidence="1">The sequence shown here is derived from an EMBL/GenBank/DDBJ whole genome shotgun (WGS) entry which is preliminary data.</text>
</comment>
<dbReference type="Proteomes" id="UP001146793">
    <property type="component" value="Unassembled WGS sequence"/>
</dbReference>
<sequence length="269" mass="32108">MSDLCIEIEFEPPSEDEIIIENEKKNSVNNNDIYLEDINIIKSRRNSVFVKELQKFMATLDLQKGSEIYKSMIKKISQRYGILLQRGNPWLHLMNLKSNSFESFTICWVHLLLEGLFKDRLVNIKLLFNNKYLELLTKNIHNLFHFYSWIIVPNDPLDVKLTAIESLDFSMILAVAIEITEFQYFQIKINLFEQEKIKNDLKLNKKNNNKNNLEHAFEEQNDDIYIKLFENKRDELILVLFKSGNYINLINNYSNWKSEYFNNLKNDYK</sequence>
<evidence type="ECO:0000313" key="1">
    <source>
        <dbReference type="EMBL" id="KAJ3426435.1"/>
    </source>
</evidence>
<protein>
    <submittedName>
        <fullName evidence="1">Uncharacterized protein</fullName>
    </submittedName>
</protein>
<proteinExistence type="predicted"/>